<proteinExistence type="predicted"/>
<evidence type="ECO:0000313" key="2">
    <source>
        <dbReference type="Proteomes" id="UP001417504"/>
    </source>
</evidence>
<sequence>MKPDEPHGSIESILHTTVRKVKETQKTICQWGFGATLQFVPCIQRFPEGSSIMTFEEEVH</sequence>
<dbReference type="EMBL" id="JBBNAE010000008">
    <property type="protein sequence ID" value="KAK9102967.1"/>
    <property type="molecule type" value="Genomic_DNA"/>
</dbReference>
<accession>A0AAP0F328</accession>
<protein>
    <submittedName>
        <fullName evidence="1">Uncharacterized protein</fullName>
    </submittedName>
</protein>
<organism evidence="1 2">
    <name type="scientific">Stephania japonica</name>
    <dbReference type="NCBI Taxonomy" id="461633"/>
    <lineage>
        <taxon>Eukaryota</taxon>
        <taxon>Viridiplantae</taxon>
        <taxon>Streptophyta</taxon>
        <taxon>Embryophyta</taxon>
        <taxon>Tracheophyta</taxon>
        <taxon>Spermatophyta</taxon>
        <taxon>Magnoliopsida</taxon>
        <taxon>Ranunculales</taxon>
        <taxon>Menispermaceae</taxon>
        <taxon>Menispermoideae</taxon>
        <taxon>Cissampelideae</taxon>
        <taxon>Stephania</taxon>
    </lineage>
</organism>
<keyword evidence="2" id="KW-1185">Reference proteome</keyword>
<reference evidence="1 2" key="1">
    <citation type="submission" date="2024-01" db="EMBL/GenBank/DDBJ databases">
        <title>Genome assemblies of Stephania.</title>
        <authorList>
            <person name="Yang L."/>
        </authorList>
    </citation>
    <scope>NUCLEOTIDE SEQUENCE [LARGE SCALE GENOMIC DNA]</scope>
    <source>
        <strain evidence="1">QJT</strain>
        <tissue evidence="1">Leaf</tissue>
    </source>
</reference>
<dbReference type="Proteomes" id="UP001417504">
    <property type="component" value="Unassembled WGS sequence"/>
</dbReference>
<name>A0AAP0F328_9MAGN</name>
<gene>
    <name evidence="1" type="ORF">Sjap_020221</name>
</gene>
<comment type="caution">
    <text evidence="1">The sequence shown here is derived from an EMBL/GenBank/DDBJ whole genome shotgun (WGS) entry which is preliminary data.</text>
</comment>
<evidence type="ECO:0000313" key="1">
    <source>
        <dbReference type="EMBL" id="KAK9102967.1"/>
    </source>
</evidence>
<dbReference type="AlphaFoldDB" id="A0AAP0F328"/>